<proteinExistence type="predicted"/>
<dbReference type="NCBIfam" id="TIGR02607">
    <property type="entry name" value="antidote_HigA"/>
    <property type="match status" value="1"/>
</dbReference>
<dbReference type="EMBL" id="CP024646">
    <property type="protein sequence ID" value="AZV29724.1"/>
    <property type="molecule type" value="Genomic_DNA"/>
</dbReference>
<dbReference type="InterPro" id="IPR010982">
    <property type="entry name" value="Lambda_DNA-bd_dom_sf"/>
</dbReference>
<dbReference type="AlphaFoldDB" id="A0A3T0K1Y8"/>
<accession>A0A3T0K1Y8</accession>
<dbReference type="PANTHER" id="PTHR36924">
    <property type="entry name" value="ANTITOXIN HIGA-1"/>
    <property type="match status" value="1"/>
</dbReference>
<dbReference type="InterPro" id="IPR013430">
    <property type="entry name" value="Toxin_antidote_HigA"/>
</dbReference>
<dbReference type="Gene3D" id="1.10.260.40">
    <property type="entry name" value="lambda repressor-like DNA-binding domains"/>
    <property type="match status" value="1"/>
</dbReference>
<evidence type="ECO:0000313" key="3">
    <source>
        <dbReference type="Proteomes" id="UP000282760"/>
    </source>
</evidence>
<evidence type="ECO:0000256" key="1">
    <source>
        <dbReference type="ARBA" id="ARBA00023125"/>
    </source>
</evidence>
<reference evidence="2 3" key="1">
    <citation type="submission" date="2017-11" db="EMBL/GenBank/DDBJ databases">
        <title>Effect of PGPRs.</title>
        <authorList>
            <person name="Oliva R."/>
            <person name="Nong J."/>
            <person name="Roman V."/>
        </authorList>
    </citation>
    <scope>NUCLEOTIDE SEQUENCE [LARGE SCALE GENOMIC DNA]</scope>
    <source>
        <strain evidence="2">Inb918</strain>
    </source>
</reference>
<gene>
    <name evidence="2" type="primary">higA</name>
    <name evidence="2" type="ORF">CT157_28050</name>
</gene>
<evidence type="ECO:0000313" key="2">
    <source>
        <dbReference type="EMBL" id="AZV29724.1"/>
    </source>
</evidence>
<protein>
    <submittedName>
        <fullName evidence="2">Addiction module antidote protein, HigA family</fullName>
    </submittedName>
</protein>
<name>A0A3T0K1Y8_PSESX</name>
<sequence length="101" mass="11759">MDRNGMRPIHPGEVLNKEFMEPLGMTVMDLAMPTNWPETEIEKLVKCQLRICADLAIRLAIHLNTTPEFWMNLQSTYDLRKDEIERGASIRHQVERLVHCA</sequence>
<dbReference type="SUPFAM" id="SSF47413">
    <property type="entry name" value="lambda repressor-like DNA-binding domains"/>
    <property type="match status" value="1"/>
</dbReference>
<dbReference type="GO" id="GO:0003677">
    <property type="term" value="F:DNA binding"/>
    <property type="evidence" value="ECO:0007669"/>
    <property type="project" value="UniProtKB-KW"/>
</dbReference>
<keyword evidence="1" id="KW-0238">DNA-binding</keyword>
<organism evidence="2 3">
    <name type="scientific">Pseudomonas syringae</name>
    <dbReference type="NCBI Taxonomy" id="317"/>
    <lineage>
        <taxon>Bacteria</taxon>
        <taxon>Pseudomonadati</taxon>
        <taxon>Pseudomonadota</taxon>
        <taxon>Gammaproteobacteria</taxon>
        <taxon>Pseudomonadales</taxon>
        <taxon>Pseudomonadaceae</taxon>
        <taxon>Pseudomonas</taxon>
    </lineage>
</organism>
<dbReference type="PANTHER" id="PTHR36924:SF1">
    <property type="entry name" value="ANTITOXIN HIGA-1"/>
    <property type="match status" value="1"/>
</dbReference>
<dbReference type="Proteomes" id="UP000282760">
    <property type="component" value="Chromosome"/>
</dbReference>